<accession>X0U5U0</accession>
<comment type="caution">
    <text evidence="4">The sequence shown here is derived from an EMBL/GenBank/DDBJ whole genome shotgun (WGS) entry which is preliminary data.</text>
</comment>
<proteinExistence type="inferred from homology"/>
<feature type="non-terminal residue" evidence="4">
    <location>
        <position position="41"/>
    </location>
</feature>
<reference evidence="4" key="1">
    <citation type="journal article" date="2014" name="Front. Microbiol.">
        <title>High frequency of phylogenetically diverse reductive dehalogenase-homologous genes in deep subseafloor sedimentary metagenomes.</title>
        <authorList>
            <person name="Kawai M."/>
            <person name="Futagami T."/>
            <person name="Toyoda A."/>
            <person name="Takaki Y."/>
            <person name="Nishi S."/>
            <person name="Hori S."/>
            <person name="Arai W."/>
            <person name="Tsubouchi T."/>
            <person name="Morono Y."/>
            <person name="Uchiyama I."/>
            <person name="Ito T."/>
            <person name="Fujiyama A."/>
            <person name="Inagaki F."/>
            <person name="Takami H."/>
        </authorList>
    </citation>
    <scope>NUCLEOTIDE SEQUENCE</scope>
    <source>
        <strain evidence="4">Expedition CK06-06</strain>
    </source>
</reference>
<name>X0U5U0_9ZZZZ</name>
<dbReference type="InterPro" id="IPR023575">
    <property type="entry name" value="Ribosomal_uS19_SF"/>
</dbReference>
<dbReference type="GO" id="GO:0003735">
    <property type="term" value="F:structural constituent of ribosome"/>
    <property type="evidence" value="ECO:0007669"/>
    <property type="project" value="InterPro"/>
</dbReference>
<dbReference type="GO" id="GO:1990904">
    <property type="term" value="C:ribonucleoprotein complex"/>
    <property type="evidence" value="ECO:0007669"/>
    <property type="project" value="UniProtKB-KW"/>
</dbReference>
<keyword evidence="3" id="KW-0687">Ribonucleoprotein</keyword>
<sequence length="41" mass="4825">MAKEFIFHGKSIEELKKLSLSEFAELLPSRERRSLLRGFTE</sequence>
<evidence type="ECO:0000313" key="4">
    <source>
        <dbReference type="EMBL" id="GAG01109.1"/>
    </source>
</evidence>
<dbReference type="GO" id="GO:0006412">
    <property type="term" value="P:translation"/>
    <property type="evidence" value="ECO:0007669"/>
    <property type="project" value="InterPro"/>
</dbReference>
<dbReference type="GO" id="GO:0005840">
    <property type="term" value="C:ribosome"/>
    <property type="evidence" value="ECO:0007669"/>
    <property type="project" value="UniProtKB-KW"/>
</dbReference>
<organism evidence="4">
    <name type="scientific">marine sediment metagenome</name>
    <dbReference type="NCBI Taxonomy" id="412755"/>
    <lineage>
        <taxon>unclassified sequences</taxon>
        <taxon>metagenomes</taxon>
        <taxon>ecological metagenomes</taxon>
    </lineage>
</organism>
<dbReference type="AlphaFoldDB" id="X0U5U0"/>
<gene>
    <name evidence="4" type="ORF">S01H1_37915</name>
</gene>
<protein>
    <submittedName>
        <fullName evidence="4">Uncharacterized protein</fullName>
    </submittedName>
</protein>
<evidence type="ECO:0000256" key="1">
    <source>
        <dbReference type="ARBA" id="ARBA00007345"/>
    </source>
</evidence>
<evidence type="ECO:0000256" key="2">
    <source>
        <dbReference type="ARBA" id="ARBA00022980"/>
    </source>
</evidence>
<keyword evidence="2" id="KW-0689">Ribosomal protein</keyword>
<dbReference type="EMBL" id="BARS01023829">
    <property type="protein sequence ID" value="GAG01109.1"/>
    <property type="molecule type" value="Genomic_DNA"/>
</dbReference>
<dbReference type="Gene3D" id="3.30.860.10">
    <property type="entry name" value="30s Ribosomal Protein S19, Chain A"/>
    <property type="match status" value="1"/>
</dbReference>
<evidence type="ECO:0000256" key="3">
    <source>
        <dbReference type="ARBA" id="ARBA00023274"/>
    </source>
</evidence>
<comment type="similarity">
    <text evidence="1">Belongs to the universal ribosomal protein uS19 family.</text>
</comment>